<evidence type="ECO:0000259" key="3">
    <source>
        <dbReference type="Pfam" id="PF04471"/>
    </source>
</evidence>
<dbReference type="InterPro" id="IPR011856">
    <property type="entry name" value="tRNA_endonuc-like_dom_sf"/>
</dbReference>
<evidence type="ECO:0000313" key="4">
    <source>
        <dbReference type="EMBL" id="PYD80158.1"/>
    </source>
</evidence>
<dbReference type="GO" id="GO:0015666">
    <property type="term" value="F:restriction endodeoxyribonuclease activity"/>
    <property type="evidence" value="ECO:0007669"/>
    <property type="project" value="TreeGrafter"/>
</dbReference>
<keyword evidence="4" id="KW-0378">Hydrolase</keyword>
<dbReference type="SUPFAM" id="SSF52980">
    <property type="entry name" value="Restriction endonuclease-like"/>
    <property type="match status" value="1"/>
</dbReference>
<dbReference type="PANTHER" id="PTHR30015">
    <property type="entry name" value="MRR RESTRICTION SYSTEM PROTEIN"/>
    <property type="match status" value="1"/>
</dbReference>
<organism evidence="4 5">
    <name type="scientific">Komagataeibacter sucrofermentans</name>
    <dbReference type="NCBI Taxonomy" id="1053551"/>
    <lineage>
        <taxon>Bacteria</taxon>
        <taxon>Pseudomonadati</taxon>
        <taxon>Pseudomonadota</taxon>
        <taxon>Alphaproteobacteria</taxon>
        <taxon>Acetobacterales</taxon>
        <taxon>Acetobacteraceae</taxon>
        <taxon>Komagataeibacter</taxon>
    </lineage>
</organism>
<dbReference type="PANTHER" id="PTHR30015:SF6">
    <property type="entry name" value="SLL1429 PROTEIN"/>
    <property type="match status" value="1"/>
</dbReference>
<feature type="signal peptide" evidence="2">
    <location>
        <begin position="1"/>
        <end position="22"/>
    </location>
</feature>
<feature type="transmembrane region" description="Helical" evidence="1">
    <location>
        <begin position="121"/>
        <end position="139"/>
    </location>
</feature>
<feature type="domain" description="Restriction endonuclease type IV Mrr" evidence="3">
    <location>
        <begin position="244"/>
        <end position="346"/>
    </location>
</feature>
<keyword evidence="1" id="KW-0472">Membrane</keyword>
<gene>
    <name evidence="4" type="ORF">CFR77_04140</name>
</gene>
<evidence type="ECO:0000256" key="1">
    <source>
        <dbReference type="SAM" id="Phobius"/>
    </source>
</evidence>
<evidence type="ECO:0000313" key="5">
    <source>
        <dbReference type="Proteomes" id="UP000247814"/>
    </source>
</evidence>
<dbReference type="GO" id="GO:0009307">
    <property type="term" value="P:DNA restriction-modification system"/>
    <property type="evidence" value="ECO:0007669"/>
    <property type="project" value="InterPro"/>
</dbReference>
<keyword evidence="2" id="KW-0732">Signal</keyword>
<dbReference type="OrthoDB" id="9797274at2"/>
<comment type="caution">
    <text evidence="4">The sequence shown here is derived from an EMBL/GenBank/DDBJ whole genome shotgun (WGS) entry which is preliminary data.</text>
</comment>
<keyword evidence="1" id="KW-1133">Transmembrane helix</keyword>
<protein>
    <submittedName>
        <fullName evidence="4">Restriction endonuclease</fullName>
    </submittedName>
</protein>
<reference evidence="4 5" key="1">
    <citation type="submission" date="2017-07" db="EMBL/GenBank/DDBJ databases">
        <title>A draft genome sequence of Komagataeibacter sucrofermentans LMG 18788.</title>
        <authorList>
            <person name="Skraban J."/>
            <person name="Cleenwerck I."/>
            <person name="Vandamme P."/>
            <person name="Trcek J."/>
        </authorList>
    </citation>
    <scope>NUCLEOTIDE SEQUENCE [LARGE SCALE GENOMIC DNA]</scope>
    <source>
        <strain evidence="4 5">LMG 18788</strain>
    </source>
</reference>
<keyword evidence="5" id="KW-1185">Reference proteome</keyword>
<feature type="chain" id="PRO_5016311196" evidence="2">
    <location>
        <begin position="23"/>
        <end position="360"/>
    </location>
</feature>
<dbReference type="GO" id="GO:0003677">
    <property type="term" value="F:DNA binding"/>
    <property type="evidence" value="ECO:0007669"/>
    <property type="project" value="InterPro"/>
</dbReference>
<dbReference type="EMBL" id="NKUA01000004">
    <property type="protein sequence ID" value="PYD80158.1"/>
    <property type="molecule type" value="Genomic_DNA"/>
</dbReference>
<dbReference type="InterPro" id="IPR052906">
    <property type="entry name" value="Type_IV_Methyl-Rstrct_Enzyme"/>
</dbReference>
<sequence>MRAGITPWLGLCLLLAPAPALTAPTPYQVTPAAIGCTQAASLRRVAELPPSMPAAAHAQALAQLHCQRVDGAGTWQLLGTRDDEAVARLRPLPARRGEGPLYFAASAVSVAGAAPAALLSGVWRLVLAGGVAMVLWPVLRYGGRWWRRRQAWRLCGQLVHRHGEALRIRRRQLVQFNSYGVERTTKWEREQAEFIKTVIQPALRGKRLAATWPALARRVLALIDQVARQVPSGGQAADGFSPDMDPIAYERYCAARLRACGWDAHATPPGGDQGADVIAVHGHVRLVVQCKLYRNAVGNEAVQQIAAARLHYHADVAAVVSNADYTIPARQLARSNNVFLLHHDELPAFAARLARARKKA</sequence>
<dbReference type="InterPro" id="IPR011335">
    <property type="entry name" value="Restrct_endonuc-II-like"/>
</dbReference>
<proteinExistence type="predicted"/>
<dbReference type="Gene3D" id="3.40.1350.10">
    <property type="match status" value="1"/>
</dbReference>
<dbReference type="Proteomes" id="UP000247814">
    <property type="component" value="Unassembled WGS sequence"/>
</dbReference>
<keyword evidence="4" id="KW-0540">Nuclease</keyword>
<keyword evidence="4" id="KW-0255">Endonuclease</keyword>
<dbReference type="Pfam" id="PF04471">
    <property type="entry name" value="Mrr_cat"/>
    <property type="match status" value="1"/>
</dbReference>
<dbReference type="InterPro" id="IPR007560">
    <property type="entry name" value="Restrct_endonuc_IV_Mrr"/>
</dbReference>
<keyword evidence="1" id="KW-0812">Transmembrane</keyword>
<name>A0A318QRS9_9PROT</name>
<evidence type="ECO:0000256" key="2">
    <source>
        <dbReference type="SAM" id="SignalP"/>
    </source>
</evidence>
<dbReference type="RefSeq" id="WP_110567868.1">
    <property type="nucleotide sequence ID" value="NZ_CP137147.1"/>
</dbReference>
<accession>A0A318QRS9</accession>
<dbReference type="AlphaFoldDB" id="A0A318QRS9"/>